<feature type="transmembrane region" description="Helical" evidence="18">
    <location>
        <begin position="146"/>
        <end position="165"/>
    </location>
</feature>
<keyword evidence="11 18" id="KW-0406">Ion transport</keyword>
<dbReference type="InterPro" id="IPR044564">
    <property type="entry name" value="Na_chnl_inactivation_gate"/>
</dbReference>
<dbReference type="GO" id="GO:0086010">
    <property type="term" value="P:membrane depolarization during action potential"/>
    <property type="evidence" value="ECO:0007669"/>
    <property type="project" value="TreeGrafter"/>
</dbReference>
<dbReference type="OrthoDB" id="2984333at2759"/>
<feature type="domain" description="Ion transport" evidence="21">
    <location>
        <begin position="721"/>
        <end position="958"/>
    </location>
</feature>
<evidence type="ECO:0000256" key="18">
    <source>
        <dbReference type="RuleBase" id="RU361132"/>
    </source>
</evidence>
<evidence type="ECO:0000256" key="12">
    <source>
        <dbReference type="ARBA" id="ARBA00023136"/>
    </source>
</evidence>
<dbReference type="GO" id="GO:0001518">
    <property type="term" value="C:voltage-gated sodium channel complex"/>
    <property type="evidence" value="ECO:0007669"/>
    <property type="project" value="UniProtKB-UniRule"/>
</dbReference>
<keyword evidence="12 18" id="KW-0472">Membrane</keyword>
<dbReference type="SUPFAM" id="SSF81324">
    <property type="entry name" value="Voltage-gated potassium channels"/>
    <property type="match status" value="4"/>
</dbReference>
<keyword evidence="4" id="KW-1003">Cell membrane</keyword>
<feature type="transmembrane region" description="Helical" evidence="18">
    <location>
        <begin position="177"/>
        <end position="195"/>
    </location>
</feature>
<dbReference type="InParanoid" id="E4X9P4"/>
<feature type="region of interest" description="Disordered" evidence="20">
    <location>
        <begin position="1096"/>
        <end position="1115"/>
    </location>
</feature>
<keyword evidence="2 18" id="KW-0813">Transport</keyword>
<comment type="caution">
    <text evidence="18">Lacks conserved residue(s) required for the propagation of feature annotation.</text>
</comment>
<feature type="transmembrane region" description="Helical" evidence="18">
    <location>
        <begin position="788"/>
        <end position="807"/>
    </location>
</feature>
<gene>
    <name evidence="22" type="ORF">GSOID_T00005042001</name>
</gene>
<feature type="transmembrane region" description="Helical" evidence="18">
    <location>
        <begin position="843"/>
        <end position="868"/>
    </location>
</feature>
<feature type="domain" description="Ion transport" evidence="21">
    <location>
        <begin position="1169"/>
        <end position="1444"/>
    </location>
</feature>
<feature type="transmembrane region" description="Helical" evidence="18">
    <location>
        <begin position="1286"/>
        <end position="1312"/>
    </location>
</feature>
<feature type="transmembrane region" description="Helical" evidence="18">
    <location>
        <begin position="1243"/>
        <end position="1265"/>
    </location>
</feature>
<evidence type="ECO:0000259" key="21">
    <source>
        <dbReference type="Pfam" id="PF00520"/>
    </source>
</evidence>
<feature type="transmembrane region" description="Helical" evidence="18">
    <location>
        <begin position="207"/>
        <end position="226"/>
    </location>
</feature>
<feature type="transmembrane region" description="Helical" evidence="18">
    <location>
        <begin position="266"/>
        <end position="285"/>
    </location>
</feature>
<evidence type="ECO:0000256" key="5">
    <source>
        <dbReference type="ARBA" id="ARBA00022692"/>
    </source>
</evidence>
<feature type="transmembrane region" description="Helical" evidence="18">
    <location>
        <begin position="933"/>
        <end position="954"/>
    </location>
</feature>
<evidence type="ECO:0000256" key="10">
    <source>
        <dbReference type="ARBA" id="ARBA00023053"/>
    </source>
</evidence>
<feature type="transmembrane region" description="Helical" evidence="18">
    <location>
        <begin position="1530"/>
        <end position="1548"/>
    </location>
</feature>
<feature type="transmembrane region" description="Helical" evidence="18">
    <location>
        <begin position="1410"/>
        <end position="1434"/>
    </location>
</feature>
<dbReference type="CDD" id="cd13433">
    <property type="entry name" value="Na_channel_gate"/>
    <property type="match status" value="1"/>
</dbReference>
<evidence type="ECO:0000313" key="22">
    <source>
        <dbReference type="EMBL" id="CBY08471.1"/>
    </source>
</evidence>
<keyword evidence="13" id="KW-1015">Disulfide bond</keyword>
<keyword evidence="10 18" id="KW-0915">Sodium</keyword>
<feature type="transmembrane region" description="Helical" evidence="18">
    <location>
        <begin position="1709"/>
        <end position="1733"/>
    </location>
</feature>
<protein>
    <recommendedName>
        <fullName evidence="18">Sodium channel protein</fullName>
    </recommendedName>
</protein>
<keyword evidence="8 18" id="KW-0851">Voltage-gated channel</keyword>
<evidence type="ECO:0000256" key="14">
    <source>
        <dbReference type="ARBA" id="ARBA00023180"/>
    </source>
</evidence>
<comment type="subcellular location">
    <subcellularLocation>
        <location evidence="1 18">Cell membrane</location>
        <topology evidence="1 18">Multi-pass membrane protein</topology>
    </subcellularLocation>
</comment>
<evidence type="ECO:0000256" key="8">
    <source>
        <dbReference type="ARBA" id="ARBA00022882"/>
    </source>
</evidence>
<feature type="transmembrane region" description="Helical" evidence="18">
    <location>
        <begin position="1496"/>
        <end position="1518"/>
    </location>
</feature>
<dbReference type="InterPro" id="IPR005821">
    <property type="entry name" value="Ion_trans_dom"/>
</dbReference>
<keyword evidence="6" id="KW-0677">Repeat</keyword>
<accession>E4X9P4</accession>
<keyword evidence="14" id="KW-0325">Glycoprotein</keyword>
<dbReference type="InterPro" id="IPR043203">
    <property type="entry name" value="VGCC_Ca_Na"/>
</dbReference>
<feature type="transmembrane region" description="Helical" evidence="18">
    <location>
        <begin position="1211"/>
        <end position="1231"/>
    </location>
</feature>
<evidence type="ECO:0000256" key="6">
    <source>
        <dbReference type="ARBA" id="ARBA00022737"/>
    </source>
</evidence>
<feature type="region of interest" description="Disordered" evidence="20">
    <location>
        <begin position="586"/>
        <end position="626"/>
    </location>
</feature>
<dbReference type="Gene3D" id="1.20.120.350">
    <property type="entry name" value="Voltage-gated potassium channels. Chain C"/>
    <property type="match status" value="4"/>
</dbReference>
<dbReference type="Gene3D" id="1.10.287.70">
    <property type="match status" value="4"/>
</dbReference>
<dbReference type="FunFam" id="1.10.287.70:FF:000093">
    <property type="entry name" value="Calcium channel subunit Cch1"/>
    <property type="match status" value="1"/>
</dbReference>
<feature type="transmembrane region" description="Helical" evidence="18">
    <location>
        <begin position="1620"/>
        <end position="1641"/>
    </location>
</feature>
<comment type="similarity">
    <text evidence="17">Belongs to the calcium channel alpha-1 subunit (TC 1.A.1.11) family.</text>
</comment>
<evidence type="ECO:0000256" key="2">
    <source>
        <dbReference type="ARBA" id="ARBA00022448"/>
    </source>
</evidence>
<comment type="similarity">
    <text evidence="18">Belongs to the sodium channel (TC 1.A.1.10) family.</text>
</comment>
<name>E4X9P4_OIKDI</name>
<dbReference type="InterPro" id="IPR027359">
    <property type="entry name" value="Volt_channel_dom_sf"/>
</dbReference>
<feature type="domain" description="Ion transport" evidence="21">
    <location>
        <begin position="147"/>
        <end position="432"/>
    </location>
</feature>
<evidence type="ECO:0000256" key="4">
    <source>
        <dbReference type="ARBA" id="ARBA00022475"/>
    </source>
</evidence>
<feature type="compositionally biased region" description="Polar residues" evidence="20">
    <location>
        <begin position="590"/>
        <end position="608"/>
    </location>
</feature>
<feature type="transmembrane region" description="Helical" evidence="18">
    <location>
        <begin position="1171"/>
        <end position="1190"/>
    </location>
</feature>
<feature type="transmembrane region" description="Helical" evidence="18">
    <location>
        <begin position="399"/>
        <end position="426"/>
    </location>
</feature>
<feature type="transmembrane region" description="Helical" evidence="18">
    <location>
        <begin position="722"/>
        <end position="740"/>
    </location>
</feature>
<dbReference type="FunFam" id="1.20.120.350:FF:000059">
    <property type="entry name" value="Sodium channel protein"/>
    <property type="match status" value="1"/>
</dbReference>
<feature type="coiled-coil region" evidence="19">
    <location>
        <begin position="425"/>
        <end position="452"/>
    </location>
</feature>
<keyword evidence="3 18" id="KW-0894">Sodium channel</keyword>
<evidence type="ECO:0000256" key="11">
    <source>
        <dbReference type="ARBA" id="ARBA00023065"/>
    </source>
</evidence>
<keyword evidence="5 18" id="KW-0812">Transmembrane</keyword>
<evidence type="ECO:0000256" key="3">
    <source>
        <dbReference type="ARBA" id="ARBA00022461"/>
    </source>
</evidence>
<evidence type="ECO:0000313" key="23">
    <source>
        <dbReference type="Proteomes" id="UP000001307"/>
    </source>
</evidence>
<dbReference type="Pfam" id="PF00520">
    <property type="entry name" value="Ion_trans"/>
    <property type="match status" value="4"/>
</dbReference>
<feature type="transmembrane region" description="Helical" evidence="18">
    <location>
        <begin position="1560"/>
        <end position="1579"/>
    </location>
</feature>
<keyword evidence="15 18" id="KW-0739">Sodium transport</keyword>
<evidence type="ECO:0000256" key="13">
    <source>
        <dbReference type="ARBA" id="ARBA00023157"/>
    </source>
</evidence>
<feature type="domain" description="Ion transport" evidence="21">
    <location>
        <begin position="1495"/>
        <end position="1741"/>
    </location>
</feature>
<keyword evidence="23" id="KW-1185">Reference proteome</keyword>
<dbReference type="Proteomes" id="UP000001307">
    <property type="component" value="Unassembled WGS sequence"/>
</dbReference>
<evidence type="ECO:0000256" key="7">
    <source>
        <dbReference type="ARBA" id="ARBA00022837"/>
    </source>
</evidence>
<dbReference type="EMBL" id="FN653031">
    <property type="protein sequence ID" value="CBY08471.1"/>
    <property type="molecule type" value="Genomic_DNA"/>
</dbReference>
<proteinExistence type="inferred from homology"/>
<evidence type="ECO:0000256" key="1">
    <source>
        <dbReference type="ARBA" id="ARBA00004651"/>
    </source>
</evidence>
<feature type="transmembrane region" description="Helical" evidence="18">
    <location>
        <begin position="760"/>
        <end position="781"/>
    </location>
</feature>
<dbReference type="PRINTS" id="PR00170">
    <property type="entry name" value="NACHANNEL"/>
</dbReference>
<keyword evidence="9 18" id="KW-1133">Transmembrane helix</keyword>
<comment type="function">
    <text evidence="18">Mediates the voltage-dependent sodium ion permeability of excitable membranes. Assuming opened or closed conformations in response to the voltage difference across the membrane, the protein forms a sodium-selective channel through which Na(+) ions may pass in accordance with their electrochemical gradient.</text>
</comment>
<dbReference type="GO" id="GO:0005248">
    <property type="term" value="F:voltage-gated sodium channel activity"/>
    <property type="evidence" value="ECO:0007669"/>
    <property type="project" value="InterPro"/>
</dbReference>
<dbReference type="FunFam" id="1.20.120.350:FF:000068">
    <property type="entry name" value="Sodium channel protein"/>
    <property type="match status" value="1"/>
</dbReference>
<reference evidence="22" key="1">
    <citation type="journal article" date="2010" name="Science">
        <title>Plasticity of animal genome architecture unmasked by rapid evolution of a pelagic tunicate.</title>
        <authorList>
            <person name="Denoeud F."/>
            <person name="Henriet S."/>
            <person name="Mungpakdee S."/>
            <person name="Aury J.M."/>
            <person name="Da Silva C."/>
            <person name="Brinkmann H."/>
            <person name="Mikhaleva J."/>
            <person name="Olsen L.C."/>
            <person name="Jubin C."/>
            <person name="Canestro C."/>
            <person name="Bouquet J.M."/>
            <person name="Danks G."/>
            <person name="Poulain J."/>
            <person name="Campsteijn C."/>
            <person name="Adamski M."/>
            <person name="Cross I."/>
            <person name="Yadetie F."/>
            <person name="Muffato M."/>
            <person name="Louis A."/>
            <person name="Butcher S."/>
            <person name="Tsagkogeorga G."/>
            <person name="Konrad A."/>
            <person name="Singh S."/>
            <person name="Jensen M.F."/>
            <person name="Cong E.H."/>
            <person name="Eikeseth-Otteraa H."/>
            <person name="Noel B."/>
            <person name="Anthouard V."/>
            <person name="Porcel B.M."/>
            <person name="Kachouri-Lafond R."/>
            <person name="Nishino A."/>
            <person name="Ugolini M."/>
            <person name="Chourrout P."/>
            <person name="Nishida H."/>
            <person name="Aasland R."/>
            <person name="Huzurbazar S."/>
            <person name="Westhof E."/>
            <person name="Delsuc F."/>
            <person name="Lehrach H."/>
            <person name="Reinhardt R."/>
            <person name="Weissenbach J."/>
            <person name="Roy S.W."/>
            <person name="Artiguenave F."/>
            <person name="Postlethwait J.H."/>
            <person name="Manak J.R."/>
            <person name="Thompson E.M."/>
            <person name="Jaillon O."/>
            <person name="Du Pasquier L."/>
            <person name="Boudinot P."/>
            <person name="Liberles D.A."/>
            <person name="Volff J.N."/>
            <person name="Philippe H."/>
            <person name="Lenhard B."/>
            <person name="Roest Crollius H."/>
            <person name="Wincker P."/>
            <person name="Chourrout D."/>
        </authorList>
    </citation>
    <scope>NUCLEOTIDE SEQUENCE [LARGE SCALE GENOMIC DNA]</scope>
</reference>
<keyword evidence="16 18" id="KW-0407">Ion channel</keyword>
<evidence type="ECO:0000256" key="9">
    <source>
        <dbReference type="ARBA" id="ARBA00022989"/>
    </source>
</evidence>
<dbReference type="InterPro" id="IPR001696">
    <property type="entry name" value="Na_channel_asu"/>
</dbReference>
<feature type="compositionally biased region" description="Polar residues" evidence="20">
    <location>
        <begin position="617"/>
        <end position="626"/>
    </location>
</feature>
<keyword evidence="19" id="KW-0175">Coiled coil</keyword>
<dbReference type="PANTHER" id="PTHR10037">
    <property type="entry name" value="VOLTAGE-GATED CATION CHANNEL CALCIUM AND SODIUM"/>
    <property type="match status" value="1"/>
</dbReference>
<evidence type="ECO:0000256" key="17">
    <source>
        <dbReference type="ARBA" id="ARBA00061395"/>
    </source>
</evidence>
<evidence type="ECO:0000256" key="20">
    <source>
        <dbReference type="SAM" id="MobiDB-lite"/>
    </source>
</evidence>
<evidence type="ECO:0000256" key="15">
    <source>
        <dbReference type="ARBA" id="ARBA00023201"/>
    </source>
</evidence>
<dbReference type="PANTHER" id="PTHR10037:SF62">
    <property type="entry name" value="SODIUM CHANNEL PROTEIN 60E"/>
    <property type="match status" value="1"/>
</dbReference>
<sequence>MSVSEEGETVPNTEFLQRLVQLQEPKFHDQKNGREDKEILHFLCEKTTLYRIPSQKDPLLELYRKPDPTLVDGQSLTTMFGKFPPELLGKQIEDVDYYYRNKKTFCVINRRFGKRYINRFSASKSLYLFSPFNPVRRAAINAIINPGFDVVIILTILINCVFLALDDPVDELEYVFTAIYTLEVVIKVIAKGFILNKFTYLRDAWNWLDFIVVVLAYVTMMTPEIGNVSGLRTFRVLRAFKSLSIVPGLKTIVNALFLSMKPLSEVLFIMVFLLIVISLIGLQAYSGVLQQKCVLTAPANISYDISSPDTPFKQWIADEENWMEGEGDTILCGNSTGAGRCAEGYTCYGHTGSNPANTYGYTNYDHIGWALLSSFQLLTLDFWENTYNMILRASGAWNVIYFILVILLGPFYLLNLLLAVVTMAYAQEHQKQEELKEMREKAKKNAKKKECLYPYFNVVQSSRNHMFTELKFIVDFIFLVKKIFLEILMSTQFHQPGVPFFCSNRSDWGFLNFMRQKKEADGRGSQLWAATIASTRIGLGVGISSRTNSGAASPDDEDGGSVVIAMKRDESPAGGAYGESSLGDEAISAQPMSSPTAASHAHQLSPQDSIEMDESVELSSTDSADNVRSGISSLISLESNQIARVMSTSNLSRRFQANLMSNQVALLLLIQLLKKGSGPDEQLIKKLKIAQEWFNKTFCDWQCPTGFINFQKRLKSVISLKMFDVFIVLCIITNTMFLAADHHDADEELKNILTLGNSVFTYIFVAEAILKITSYGFFTYLKDPWNTFDFIIVVISVSDVILAMRNVDEGSQQSGLNVLRTLRLLRVFRLAQMWKTMGRLLEIIYKSIMEVGYLTLVLFIVLYIFAVIGKQCFADKYNDIDRLSAIDMDQAPKWNFTDFVFSFLMVFRVLCGEWVEPLWDCMKLADPATCIPFFLLITFVANFMVFNLFVAILLEAFNVDAFNGDDKKAASAKKQILDGITRIGSKVKNTMSFRKSKRKDTAETNGVHIQPALDVSDFQNNFNENGNDPSSTQLHEMGVNSAVVMSEVEFRSRNNRDENSLSIANDRKCSFASVDMLIGNCKSRLPKIAHILDGVGNRDEPERKTKKQKKVDFENDQARKKRLEEELKNIEPPSCGPRWKSCDESCCYTSSLGKSWHKFRAGVYFVAKHPYFEGFILFLIAASTVCLTLEDKNLNDGKNVALKEILDCLELIFAVLFTMEMGMKWVGFGLWEYFTSFWTVLDFIIVCISWVGIGANASGVTSLRSMRTLRALRPLRAISRWEGMRVVVNALIHCIPAIGNVITVCILFWLVFGIMGVQVISNFLFQEWVDQCLVWAFATKSKPQDGVDEVAFPQGQLEWSKPGIHFDNSAMAMLALLQVATFEGWMEVMESATDSREVGQQPSRDANKSAYWYFMIFILVGAFFILNLIVGVIIESFQTLKKKKGSTSACDTIMTPEQKKYVNTMRTLFSTKPKKHAPKPHNHFQKMVYDIVCKPYFEICVFGLICLNMAVLACEHYGMTKEWSDGLRLADIIFTVIFLLECAIKIIGLRSYYFRDPFNVFDFIVIMLSSVGIILEQFLDFFISPTLLRVVRVFRIFRVLRVIKAARGIRRLMITLLESIPALLNIAVLLFLGMVIFAILGMSSFMHVKKRDALNDMVNFETFPNSMLLLFRLMTSAGWNDILDPLMNDVTPNSAAEGDPGNCGSPSKAIIFFIAYIVIIFLVIINMYIAVILERFDEIFTQESVGIVDEDYDFFYNVWGKYDPKATQFVDVHLVSDLLHELPQPFKVKKPNEIKIAALQLPVMDGGKIHCLDVLYALTKRLLGDIEVKKEMLEDVQRKLEKVFPGRRKMFPVTTTLEIRQELKAATVIQRAYRAWHDRVSRGRTLKSTRVRVRAARASESSARVSRPIRKLTK</sequence>
<dbReference type="GO" id="GO:0019228">
    <property type="term" value="P:neuronal action potential"/>
    <property type="evidence" value="ECO:0007669"/>
    <property type="project" value="TreeGrafter"/>
</dbReference>
<organism evidence="22">
    <name type="scientific">Oikopleura dioica</name>
    <name type="common">Tunicate</name>
    <dbReference type="NCBI Taxonomy" id="34765"/>
    <lineage>
        <taxon>Eukaryota</taxon>
        <taxon>Metazoa</taxon>
        <taxon>Chordata</taxon>
        <taxon>Tunicata</taxon>
        <taxon>Appendicularia</taxon>
        <taxon>Copelata</taxon>
        <taxon>Oikopleuridae</taxon>
        <taxon>Oikopleura</taxon>
    </lineage>
</organism>
<evidence type="ECO:0000256" key="16">
    <source>
        <dbReference type="ARBA" id="ARBA00023303"/>
    </source>
</evidence>
<dbReference type="FunFam" id="1.20.120.350:FF:000075">
    <property type="entry name" value="Sodium channel protein"/>
    <property type="match status" value="1"/>
</dbReference>
<dbReference type="Gene3D" id="1.10.238.10">
    <property type="entry name" value="EF-hand"/>
    <property type="match status" value="1"/>
</dbReference>
<evidence type="ECO:0000256" key="19">
    <source>
        <dbReference type="SAM" id="Coils"/>
    </source>
</evidence>
<keyword evidence="7" id="KW-0106">Calcium</keyword>